<dbReference type="GO" id="GO:0007004">
    <property type="term" value="P:telomere maintenance via telomerase"/>
    <property type="evidence" value="ECO:0007669"/>
    <property type="project" value="TreeGrafter"/>
</dbReference>
<dbReference type="KEGG" id="ssck:SPSK_00983"/>
<evidence type="ECO:0000256" key="10">
    <source>
        <dbReference type="ARBA" id="ARBA00022833"/>
    </source>
</evidence>
<dbReference type="GO" id="GO:0000722">
    <property type="term" value="P:telomere maintenance via recombination"/>
    <property type="evidence" value="ECO:0007669"/>
    <property type="project" value="TreeGrafter"/>
</dbReference>
<dbReference type="GO" id="GO:0000794">
    <property type="term" value="C:condensed nuclear chromosome"/>
    <property type="evidence" value="ECO:0007669"/>
    <property type="project" value="TreeGrafter"/>
</dbReference>
<dbReference type="GO" id="GO:0016887">
    <property type="term" value="F:ATP hydrolysis activity"/>
    <property type="evidence" value="ECO:0007669"/>
    <property type="project" value="InterPro"/>
</dbReference>
<dbReference type="SUPFAM" id="SSF52540">
    <property type="entry name" value="P-loop containing nucleoside triphosphate hydrolases"/>
    <property type="match status" value="2"/>
</dbReference>
<dbReference type="Pfam" id="PF13476">
    <property type="entry name" value="AAA_23"/>
    <property type="match status" value="1"/>
</dbReference>
<dbReference type="PANTHER" id="PTHR18867">
    <property type="entry name" value="RAD50"/>
    <property type="match status" value="1"/>
</dbReference>
<comment type="caution">
    <text evidence="17">The sequence shown here is derived from an EMBL/GenBank/DDBJ whole genome shotgun (WGS) entry which is preliminary data.</text>
</comment>
<gene>
    <name evidence="17" type="ORF">SPSK_00983</name>
</gene>
<keyword evidence="9" id="KW-0378">Hydrolase</keyword>
<dbReference type="GO" id="GO:0070192">
    <property type="term" value="P:chromosome organization involved in meiotic cell cycle"/>
    <property type="evidence" value="ECO:0007669"/>
    <property type="project" value="TreeGrafter"/>
</dbReference>
<evidence type="ECO:0000256" key="9">
    <source>
        <dbReference type="ARBA" id="ARBA00022801"/>
    </source>
</evidence>
<dbReference type="FunFam" id="3.40.50.300:FF:000947">
    <property type="entry name" value="DNA repair protein RAD50"/>
    <property type="match status" value="1"/>
</dbReference>
<dbReference type="NCBIfam" id="TIGR00606">
    <property type="entry name" value="rad50"/>
    <property type="match status" value="1"/>
</dbReference>
<dbReference type="RefSeq" id="XP_016583998.1">
    <property type="nucleotide sequence ID" value="XM_016727915.1"/>
</dbReference>
<dbReference type="InterPro" id="IPR027417">
    <property type="entry name" value="P-loop_NTPase"/>
</dbReference>
<evidence type="ECO:0000256" key="1">
    <source>
        <dbReference type="ARBA" id="ARBA00001947"/>
    </source>
</evidence>
<keyword evidence="6" id="KW-0158">Chromosome</keyword>
<dbReference type="InterPro" id="IPR038729">
    <property type="entry name" value="Rad50/SbcC_AAA"/>
</dbReference>
<dbReference type="GO" id="GO:0043047">
    <property type="term" value="F:single-stranded telomeric DNA binding"/>
    <property type="evidence" value="ECO:0007669"/>
    <property type="project" value="TreeGrafter"/>
</dbReference>
<feature type="coiled-coil region" evidence="15">
    <location>
        <begin position="751"/>
        <end position="824"/>
    </location>
</feature>
<dbReference type="PANTHER" id="PTHR18867:SF12">
    <property type="entry name" value="DNA REPAIR PROTEIN RAD50"/>
    <property type="match status" value="1"/>
</dbReference>
<evidence type="ECO:0000313" key="18">
    <source>
        <dbReference type="Proteomes" id="UP000033710"/>
    </source>
</evidence>
<evidence type="ECO:0000256" key="11">
    <source>
        <dbReference type="ARBA" id="ARBA00023054"/>
    </source>
</evidence>
<dbReference type="EMBL" id="AXCR01000011">
    <property type="protein sequence ID" value="KJR81322.1"/>
    <property type="molecule type" value="Genomic_DNA"/>
</dbReference>
<evidence type="ECO:0000256" key="14">
    <source>
        <dbReference type="ARBA" id="ARBA00049360"/>
    </source>
</evidence>
<feature type="coiled-coil region" evidence="15">
    <location>
        <begin position="430"/>
        <end position="457"/>
    </location>
</feature>
<reference evidence="17 18" key="1">
    <citation type="journal article" date="2014" name="BMC Genomics">
        <title>Comparative genomics of the major fungal agents of human and animal Sporotrichosis: Sporothrix schenckii and Sporothrix brasiliensis.</title>
        <authorList>
            <person name="Teixeira M.M."/>
            <person name="de Almeida L.G."/>
            <person name="Kubitschek-Barreira P."/>
            <person name="Alves F.L."/>
            <person name="Kioshima E.S."/>
            <person name="Abadio A.K."/>
            <person name="Fernandes L."/>
            <person name="Derengowski L.S."/>
            <person name="Ferreira K.S."/>
            <person name="Souza R.C."/>
            <person name="Ruiz J.C."/>
            <person name="de Andrade N.C."/>
            <person name="Paes H.C."/>
            <person name="Nicola A.M."/>
            <person name="Albuquerque P."/>
            <person name="Gerber A.L."/>
            <person name="Martins V.P."/>
            <person name="Peconick L.D."/>
            <person name="Neto A.V."/>
            <person name="Chaucanez C.B."/>
            <person name="Silva P.A."/>
            <person name="Cunha O.L."/>
            <person name="de Oliveira F.F."/>
            <person name="dos Santos T.C."/>
            <person name="Barros A.L."/>
            <person name="Soares M.A."/>
            <person name="de Oliveira L.M."/>
            <person name="Marini M.M."/>
            <person name="Villalobos-Duno H."/>
            <person name="Cunha M.M."/>
            <person name="de Hoog S."/>
            <person name="da Silveira J.F."/>
            <person name="Henrissat B."/>
            <person name="Nino-Vega G.A."/>
            <person name="Cisalpino P.S."/>
            <person name="Mora-Montes H.M."/>
            <person name="Almeida S.R."/>
            <person name="Stajich J.E."/>
            <person name="Lopes-Bezerra L.M."/>
            <person name="Vasconcelos A.T."/>
            <person name="Felipe M.S."/>
        </authorList>
    </citation>
    <scope>NUCLEOTIDE SEQUENCE [LARGE SCALE GENOMIC DNA]</scope>
    <source>
        <strain evidence="17 18">1099-18</strain>
    </source>
</reference>
<feature type="coiled-coil region" evidence="15">
    <location>
        <begin position="232"/>
        <end position="287"/>
    </location>
</feature>
<evidence type="ECO:0000256" key="12">
    <source>
        <dbReference type="ARBA" id="ARBA00023204"/>
    </source>
</evidence>
<comment type="subcellular location">
    <subcellularLocation>
        <location evidence="3">Chromosome</location>
    </subcellularLocation>
    <subcellularLocation>
        <location evidence="2">Nucleus</location>
    </subcellularLocation>
</comment>
<sequence>MLTHILSGVRSYTPRCSTSQLSTIVANIQASTPSEDREARNPGPFSIRSFSPASQESMLFNTPLTLIVGYNGSGKTTIIETLKYATTGEQPPNSKGGAFIHDPKLCGEKEVLAQVRLSFQSTVGQKLVVTRSLQLTMKKTQRSMKTLDGSLVIYNNGERTGLSTKVGELDELVPNYLGVSSAILDAVIFCHQDESLWPMSEPAALKKRFDEIFEAMKYTKAIDNLKVVRKKQGEELQKLKMLEATNKEAKEKGQRAEKHLASLQAQIEDLREQGEDLTRQMDDVQAAAKERREQATSFFGIVQELKSKQDQFEVRSETMAELKESIVKMRTESDAWLDEHLQQYEATLARLQNDKEEQTTRFRQLQAGLTTSRNALGAQQAEQGKHQSDKEKYERQLQTRIDMIHEAAARHEIRGFESDDLRDSHIRTFRERIQKLLQDKRRDLERLQRENAKELEKDTAVISGLETRKATRTQDRVAAKQRIAVIDKRMAVLQRDIQKLDVDEGAQAILESTYADLEARLKRATDDAHAAGIDGQIEQENNQIWQLENESEKLGREMVECMRRASDRAQLDLRKKEAVERKRRLDTLTSTWRGKLGAIVGQGWTAESVDADFQSVLQGLVTTAGDARKQVDASQQELKQVEYKLSTIRDRQKKTVAQSATCQATVLEVLRAVKAGGEEGASAAESVSIEEYQEELDNLESEILTAEKDISLFDHLKDYYSKSQKVLNRFNKCSHCDRSFADQPRERSKLLEKIAKNLDDKQKKELEQEKDMLEQNLGQLRAVRTQYETYTRLESELPGLRDELKAAEGQRDALVRRLEDQDASFKEADEKRMDVESMAKTVASISQAVKDVAASDEQIEKLASQQQSAGSSRSSEEIQELQATCADQLRAAKQRLAKLSDDRQRMRDAVSTLELERSELKNKIAHAARQVERKADLVNQIQAFKDESTQQRELIQQTDRDLEALEPEIAKARTIRQDTVQRGQDKERVGAQERDAVAHTVSELRMVEKDIDDYVDRGGPAQLLTNVRAIATLEQAIAGQEREADELAAQVNKMKAEIDNSDREKKNIADNLSYRRNSRLLNELQRDIRDLEARNAEDDYDRLVGEAKRFEVQHSKLLAERSAIWGSMKTKDEELLRLLDEYEQEYKEAEFRYRESHIRVETTKAAIDDLGRYSAALDKAIMEYHGLKMEEVNRIAGELWRATYQGTDIDTILIRSDNETATGKRNYNYRVCMVKQDTEMDMRGRCSAGQKVLASIIIRLALAESFGVNCGLIALDEPTTNLDSDNIRSLAVALHAIIKARQAQANFQLIVITHDEEFLRHMRCSDFCYTFYRVSRDDRQNSVITREPITRLMEG</sequence>
<evidence type="ECO:0000256" key="5">
    <source>
        <dbReference type="ARBA" id="ARBA00017893"/>
    </source>
</evidence>
<dbReference type="GO" id="GO:0006302">
    <property type="term" value="P:double-strand break repair"/>
    <property type="evidence" value="ECO:0007669"/>
    <property type="project" value="InterPro"/>
</dbReference>
<name>A0A0F2LV34_SPOSC</name>
<accession>A0A0F2LV34</accession>
<evidence type="ECO:0000256" key="3">
    <source>
        <dbReference type="ARBA" id="ARBA00004286"/>
    </source>
</evidence>
<comment type="similarity">
    <text evidence="4">Belongs to the SMC family. RAD50 subfamily.</text>
</comment>
<evidence type="ECO:0000256" key="6">
    <source>
        <dbReference type="ARBA" id="ARBA00022454"/>
    </source>
</evidence>
<dbReference type="GeneID" id="27663192"/>
<dbReference type="OrthoDB" id="18797at2759"/>
<keyword evidence="7" id="KW-0479">Metal-binding</keyword>
<feature type="coiled-coil region" evidence="15">
    <location>
        <begin position="889"/>
        <end position="947"/>
    </location>
</feature>
<evidence type="ECO:0000313" key="17">
    <source>
        <dbReference type="EMBL" id="KJR81322.1"/>
    </source>
</evidence>
<proteinExistence type="inferred from homology"/>
<comment type="catalytic activity">
    <reaction evidence="14">
        <text>ATP + H2O = ADP + phosphate + H(+)</text>
        <dbReference type="Rhea" id="RHEA:13065"/>
        <dbReference type="ChEBI" id="CHEBI:15377"/>
        <dbReference type="ChEBI" id="CHEBI:15378"/>
        <dbReference type="ChEBI" id="CHEBI:30616"/>
        <dbReference type="ChEBI" id="CHEBI:43474"/>
        <dbReference type="ChEBI" id="CHEBI:456216"/>
    </reaction>
</comment>
<organism evidence="17 18">
    <name type="scientific">Sporothrix schenckii 1099-18</name>
    <dbReference type="NCBI Taxonomy" id="1397361"/>
    <lineage>
        <taxon>Eukaryota</taxon>
        <taxon>Fungi</taxon>
        <taxon>Dikarya</taxon>
        <taxon>Ascomycota</taxon>
        <taxon>Pezizomycotina</taxon>
        <taxon>Sordariomycetes</taxon>
        <taxon>Sordariomycetidae</taxon>
        <taxon>Ophiostomatales</taxon>
        <taxon>Ophiostomataceae</taxon>
        <taxon>Sporothrix</taxon>
    </lineage>
</organism>
<dbReference type="FunFam" id="3.40.50.300:FF:001195">
    <property type="entry name" value="DNA repair protein rad50"/>
    <property type="match status" value="1"/>
</dbReference>
<feature type="coiled-coil region" evidence="15">
    <location>
        <begin position="507"/>
        <end position="557"/>
    </location>
</feature>
<keyword evidence="12" id="KW-0234">DNA repair</keyword>
<dbReference type="GO" id="GO:0030870">
    <property type="term" value="C:Mre11 complex"/>
    <property type="evidence" value="ECO:0007669"/>
    <property type="project" value="InterPro"/>
</dbReference>
<evidence type="ECO:0000256" key="2">
    <source>
        <dbReference type="ARBA" id="ARBA00004123"/>
    </source>
</evidence>
<evidence type="ECO:0000256" key="4">
    <source>
        <dbReference type="ARBA" id="ARBA00009439"/>
    </source>
</evidence>
<feature type="domain" description="Rad50/SbcC-type AAA" evidence="16">
    <location>
        <begin position="47"/>
        <end position="273"/>
    </location>
</feature>
<dbReference type="GO" id="GO:0046872">
    <property type="term" value="F:metal ion binding"/>
    <property type="evidence" value="ECO:0007669"/>
    <property type="project" value="UniProtKB-KW"/>
</dbReference>
<feature type="coiled-coil region" evidence="15">
    <location>
        <begin position="337"/>
        <end position="368"/>
    </location>
</feature>
<dbReference type="GO" id="GO:0003691">
    <property type="term" value="F:double-stranded telomeric DNA binding"/>
    <property type="evidence" value="ECO:0007669"/>
    <property type="project" value="TreeGrafter"/>
</dbReference>
<keyword evidence="10" id="KW-0862">Zinc</keyword>
<dbReference type="Pfam" id="PF13558">
    <property type="entry name" value="SbcC_Walker_B"/>
    <property type="match status" value="1"/>
</dbReference>
<evidence type="ECO:0000256" key="8">
    <source>
        <dbReference type="ARBA" id="ARBA00022763"/>
    </source>
</evidence>
<keyword evidence="11 15" id="KW-0175">Coiled coil</keyword>
<keyword evidence="8" id="KW-0227">DNA damage</keyword>
<feature type="coiled-coil region" evidence="15">
    <location>
        <begin position="1030"/>
        <end position="1159"/>
    </location>
</feature>
<evidence type="ECO:0000256" key="13">
    <source>
        <dbReference type="ARBA" id="ARBA00023242"/>
    </source>
</evidence>
<protein>
    <recommendedName>
        <fullName evidence="5">DNA repair protein RAD50</fullName>
    </recommendedName>
</protein>
<comment type="cofactor">
    <cofactor evidence="1">
        <name>Zn(2+)</name>
        <dbReference type="ChEBI" id="CHEBI:29105"/>
    </cofactor>
</comment>
<dbReference type="Proteomes" id="UP000033710">
    <property type="component" value="Unassembled WGS sequence"/>
</dbReference>
<dbReference type="GO" id="GO:0051880">
    <property type="term" value="F:G-quadruplex DNA binding"/>
    <property type="evidence" value="ECO:0007669"/>
    <property type="project" value="TreeGrafter"/>
</dbReference>
<reference evidence="17 18" key="2">
    <citation type="journal article" date="2015" name="Eukaryot. Cell">
        <title>Asexual propagation of a virulent clone complex in a human and feline outbreak of sporotrichosis.</title>
        <authorList>
            <person name="Teixeira Mde M."/>
            <person name="Rodrigues A.M."/>
            <person name="Tsui C.K."/>
            <person name="de Almeida L.G."/>
            <person name="Van Diepeningen A.D."/>
            <person name="van den Ende B.G."/>
            <person name="Fernandes G.F."/>
            <person name="Kano R."/>
            <person name="Hamelin R.C."/>
            <person name="Lopes-Bezerra L.M."/>
            <person name="Vasconcelos A.T."/>
            <person name="de Hoog S."/>
            <person name="de Camargo Z.P."/>
            <person name="Felipe M.S."/>
        </authorList>
    </citation>
    <scope>NUCLEOTIDE SEQUENCE [LARGE SCALE GENOMIC DNA]</scope>
    <source>
        <strain evidence="17 18">1099-18</strain>
    </source>
</reference>
<dbReference type="VEuPathDB" id="FungiDB:SPSK_00983"/>
<keyword evidence="13" id="KW-0539">Nucleus</keyword>
<dbReference type="InterPro" id="IPR004584">
    <property type="entry name" value="Rad50_eukaryotes"/>
</dbReference>
<evidence type="ECO:0000256" key="7">
    <source>
        <dbReference type="ARBA" id="ARBA00022723"/>
    </source>
</evidence>
<evidence type="ECO:0000256" key="15">
    <source>
        <dbReference type="SAM" id="Coils"/>
    </source>
</evidence>
<evidence type="ECO:0000259" key="16">
    <source>
        <dbReference type="Pfam" id="PF13476"/>
    </source>
</evidence>
<feature type="coiled-coil region" evidence="15">
    <location>
        <begin position="682"/>
        <end position="709"/>
    </location>
</feature>
<dbReference type="Gene3D" id="3.40.50.300">
    <property type="entry name" value="P-loop containing nucleotide triphosphate hydrolases"/>
    <property type="match status" value="2"/>
</dbReference>
<feature type="coiled-coil region" evidence="15">
    <location>
        <begin position="624"/>
        <end position="651"/>
    </location>
</feature>